<dbReference type="Pfam" id="PF03795">
    <property type="entry name" value="YCII"/>
    <property type="match status" value="1"/>
</dbReference>
<keyword evidence="4" id="KW-1185">Reference proteome</keyword>
<dbReference type="RefSeq" id="WP_115279174.1">
    <property type="nucleotide sequence ID" value="NZ_AP022600.1"/>
</dbReference>
<dbReference type="OrthoDB" id="8968203at2"/>
<organism evidence="3 4">
    <name type="scientific">Mycolicibacterium tokaiense</name>
    <dbReference type="NCBI Taxonomy" id="39695"/>
    <lineage>
        <taxon>Bacteria</taxon>
        <taxon>Bacillati</taxon>
        <taxon>Actinomycetota</taxon>
        <taxon>Actinomycetes</taxon>
        <taxon>Mycobacteriales</taxon>
        <taxon>Mycobacteriaceae</taxon>
        <taxon>Mycolicibacterium</taxon>
    </lineage>
</organism>
<keyword evidence="3" id="KW-0378">Hydrolase</keyword>
<protein>
    <submittedName>
        <fullName evidence="3">GTP cyclohydrolase II</fullName>
    </submittedName>
</protein>
<evidence type="ECO:0000313" key="4">
    <source>
        <dbReference type="Proteomes" id="UP000254978"/>
    </source>
</evidence>
<feature type="domain" description="YCII-related" evidence="2">
    <location>
        <begin position="25"/>
        <end position="93"/>
    </location>
</feature>
<comment type="similarity">
    <text evidence="1">Belongs to the YciI family.</text>
</comment>
<dbReference type="InterPro" id="IPR011008">
    <property type="entry name" value="Dimeric_a/b-barrel"/>
</dbReference>
<name>A0A378TG67_9MYCO</name>
<accession>A0A378TG67</accession>
<evidence type="ECO:0000259" key="2">
    <source>
        <dbReference type="Pfam" id="PF03795"/>
    </source>
</evidence>
<dbReference type="PANTHER" id="PTHR37828:SF1">
    <property type="entry name" value="YCII-RELATED DOMAIN-CONTAINING PROTEIN"/>
    <property type="match status" value="1"/>
</dbReference>
<dbReference type="Proteomes" id="UP000254978">
    <property type="component" value="Unassembled WGS sequence"/>
</dbReference>
<gene>
    <name evidence="3" type="ORF">NCTC10821_03329</name>
</gene>
<sequence length="112" mass="12612">MSRAEQDMTPLNVFIALSRYLVPIEQVESFLPEHARWVAQRYAEGRILVSGRQIPARGGATILVGPDRQSVETLFSTDPFVHNGIAEYTVIEFVPSDGDRRSMDFTAFLARQ</sequence>
<dbReference type="EMBL" id="UGQT01000001">
    <property type="protein sequence ID" value="STZ59791.1"/>
    <property type="molecule type" value="Genomic_DNA"/>
</dbReference>
<dbReference type="InterPro" id="IPR005545">
    <property type="entry name" value="YCII"/>
</dbReference>
<dbReference type="GO" id="GO:0016787">
    <property type="term" value="F:hydrolase activity"/>
    <property type="evidence" value="ECO:0007669"/>
    <property type="project" value="UniProtKB-KW"/>
</dbReference>
<evidence type="ECO:0000256" key="1">
    <source>
        <dbReference type="ARBA" id="ARBA00007689"/>
    </source>
</evidence>
<evidence type="ECO:0000313" key="3">
    <source>
        <dbReference type="EMBL" id="STZ59791.1"/>
    </source>
</evidence>
<dbReference type="Gene3D" id="3.30.70.1060">
    <property type="entry name" value="Dimeric alpha+beta barrel"/>
    <property type="match status" value="1"/>
</dbReference>
<proteinExistence type="inferred from homology"/>
<dbReference type="PANTHER" id="PTHR37828">
    <property type="entry name" value="GSR2449 PROTEIN"/>
    <property type="match status" value="1"/>
</dbReference>
<dbReference type="AlphaFoldDB" id="A0A378TG67"/>
<dbReference type="SUPFAM" id="SSF54909">
    <property type="entry name" value="Dimeric alpha+beta barrel"/>
    <property type="match status" value="1"/>
</dbReference>
<reference evidence="3 4" key="1">
    <citation type="submission" date="2018-06" db="EMBL/GenBank/DDBJ databases">
        <authorList>
            <consortium name="Pathogen Informatics"/>
            <person name="Doyle S."/>
        </authorList>
    </citation>
    <scope>NUCLEOTIDE SEQUENCE [LARGE SCALE GENOMIC DNA]</scope>
    <source>
        <strain evidence="3 4">NCTC10821</strain>
    </source>
</reference>